<organism evidence="3 4">
    <name type="scientific">Streptomyces camelliae</name>
    <dbReference type="NCBI Taxonomy" id="3004093"/>
    <lineage>
        <taxon>Bacteria</taxon>
        <taxon>Bacillati</taxon>
        <taxon>Actinomycetota</taxon>
        <taxon>Actinomycetes</taxon>
        <taxon>Kitasatosporales</taxon>
        <taxon>Streptomycetaceae</taxon>
        <taxon>Streptomyces</taxon>
    </lineage>
</organism>
<evidence type="ECO:0000313" key="4">
    <source>
        <dbReference type="Proteomes" id="UP001212326"/>
    </source>
</evidence>
<reference evidence="3 4" key="1">
    <citation type="submission" date="2022-12" db="EMBL/GenBank/DDBJ databases">
        <authorList>
            <person name="Mo P."/>
        </authorList>
    </citation>
    <scope>NUCLEOTIDE SEQUENCE [LARGE SCALE GENOMIC DNA]</scope>
    <source>
        <strain evidence="3 4">HUAS 2-6</strain>
    </source>
</reference>
<feature type="compositionally biased region" description="Basic residues" evidence="1">
    <location>
        <begin position="209"/>
        <end position="223"/>
    </location>
</feature>
<feature type="region of interest" description="Disordered" evidence="1">
    <location>
        <begin position="182"/>
        <end position="223"/>
    </location>
</feature>
<sequence length="223" mass="24152">MSTAMIVLIVIVAVVVVGAAVSLVLGGLGWYGRPGLKRRFGPEYERTVVRHGGDTMAARRELAARVRRHGDLRERPLDPAGREHYEARWTAVQEHFVDSPRQAVAEADGLLAELAAARGYPDGGHYEEQVAALSVHHADHVDGYRQVHRVARAGAGDAMTGTGSGTEQMRTALLGARPLFDDLTHPTGGSSAGAHRRRGEHHVGQDKWLRRHAPHRPHPPAAG</sequence>
<feature type="transmembrane region" description="Helical" evidence="2">
    <location>
        <begin position="6"/>
        <end position="31"/>
    </location>
</feature>
<name>A0ABY7P7Q4_9ACTN</name>
<dbReference type="Proteomes" id="UP001212326">
    <property type="component" value="Chromosome"/>
</dbReference>
<keyword evidence="2" id="KW-0472">Membrane</keyword>
<accession>A0ABY7P7Q4</accession>
<evidence type="ECO:0000256" key="2">
    <source>
        <dbReference type="SAM" id="Phobius"/>
    </source>
</evidence>
<evidence type="ECO:0000313" key="3">
    <source>
        <dbReference type="EMBL" id="WBO66605.1"/>
    </source>
</evidence>
<keyword evidence="2" id="KW-0812">Transmembrane</keyword>
<proteinExistence type="predicted"/>
<dbReference type="EMBL" id="CP115300">
    <property type="protein sequence ID" value="WBO66605.1"/>
    <property type="molecule type" value="Genomic_DNA"/>
</dbReference>
<keyword evidence="4" id="KW-1185">Reference proteome</keyword>
<evidence type="ECO:0008006" key="5">
    <source>
        <dbReference type="Google" id="ProtNLM"/>
    </source>
</evidence>
<keyword evidence="2" id="KW-1133">Transmembrane helix</keyword>
<dbReference type="RefSeq" id="WP_270084054.1">
    <property type="nucleotide sequence ID" value="NZ_CP115300.1"/>
</dbReference>
<evidence type="ECO:0000256" key="1">
    <source>
        <dbReference type="SAM" id="MobiDB-lite"/>
    </source>
</evidence>
<protein>
    <recommendedName>
        <fullName evidence="5">Secreted protein</fullName>
    </recommendedName>
</protein>
<gene>
    <name evidence="3" type="ORF">O1G22_29285</name>
</gene>